<accession>A0A0L7KP18</accession>
<keyword evidence="4" id="KW-1185">Reference proteome</keyword>
<proteinExistence type="predicted"/>
<dbReference type="SMART" id="SM00015">
    <property type="entry name" value="IQ"/>
    <property type="match status" value="2"/>
</dbReference>
<dbReference type="InterPro" id="IPR052267">
    <property type="entry name" value="N-DRC_Component"/>
</dbReference>
<dbReference type="CDD" id="cd23767">
    <property type="entry name" value="IQCD"/>
    <property type="match status" value="1"/>
</dbReference>
<name>A0A0L7KP18_OPEBR</name>
<sequence>GAAERTTLGPLLLELRARYTVLLTRLDNVYDQLLQPQKRLIVRRMLEACLGRLVEIKHELVEMYMLDYTYDDDEALAKLQITPFEAEPCIPQFFIRERANEIESRRIFIMETLRKLGHEPVKAQPLVLTEQQAVLIIQSHERARQGRLRGQFMKEIRLLKEKGKDQKGEMSPAAATAIQKVWRGFIARRATKKRKRAEQLLIGMVLPPYKESEEKKKSEDVKEYRRTLQKEREDEFQIALVTVEEQLKAQNGVKINEQIGDELRRWIIEYYDRTGRMPEIPSEESGGSRAMYSRQGSGADGSVLSKSPVSSKDSKKSKDSKDKKSSKDQDENGKKDETEDLTIYKCNKSAFLEDMVNSNEEFEDIWKFKDDPDNLHERYYKDMIEREKMAKLEQEIRKIARRKKDKKKKEKDLTPDRTTESLFEELVSNGIIKPYPSVKIDSFIGEKCYVGSAWRNEGLDASPCLGDIRQLVKEYCILPLGSEHVRTSAPLIRSVLISGSTGSGKKMLVHAVCTELGAMLFDLTPANIVGKYPGKTGLIMLLHLVMKVSRLLQPSVIWMDEADKPFVKKIPKTDKTDPKRLKKDLVKVIKVIKKIFSSGISNEERVIFIGTSRAPWDAEQKLLFQCYQKVIHIPTPDYGSVSLMWHKMLHRAHALSPRLEVSCLARVSDSYTIGTLLAALDTVLTTKRRLQLRIRALTAHEVAIQLSSREPVYAEHDAAADTWWSKTPQEKKRQKVMQRLEEMAQEAEEKAAANK</sequence>
<dbReference type="InterPro" id="IPR003959">
    <property type="entry name" value="ATPase_AAA_core"/>
</dbReference>
<evidence type="ECO:0000313" key="3">
    <source>
        <dbReference type="EMBL" id="KOB65042.1"/>
    </source>
</evidence>
<evidence type="ECO:0000313" key="4">
    <source>
        <dbReference type="Proteomes" id="UP000037510"/>
    </source>
</evidence>
<dbReference type="PANTHER" id="PTHR14690:SF0">
    <property type="entry name" value="IQ MOTIF CONTAINING WITH AAA DOMAIN 1"/>
    <property type="match status" value="1"/>
</dbReference>
<comment type="caution">
    <text evidence="3">The sequence shown here is derived from an EMBL/GenBank/DDBJ whole genome shotgun (WGS) entry which is preliminary data.</text>
</comment>
<dbReference type="InterPro" id="IPR000048">
    <property type="entry name" value="IQ_motif_EF-hand-BS"/>
</dbReference>
<dbReference type="InterPro" id="IPR027417">
    <property type="entry name" value="P-loop_NTPase"/>
</dbReference>
<dbReference type="Gene3D" id="1.20.5.190">
    <property type="match status" value="1"/>
</dbReference>
<dbReference type="PANTHER" id="PTHR14690">
    <property type="entry name" value="IQ MOTIF CONTAINING WITH AAA DOMAIN 1"/>
    <property type="match status" value="1"/>
</dbReference>
<feature type="region of interest" description="Disordered" evidence="1">
    <location>
        <begin position="725"/>
        <end position="755"/>
    </location>
</feature>
<reference evidence="3 4" key="1">
    <citation type="journal article" date="2015" name="Genome Biol. Evol.">
        <title>The genome of winter moth (Operophtera brumata) provides a genomic perspective on sexual dimorphism and phenology.</title>
        <authorList>
            <person name="Derks M.F."/>
            <person name="Smit S."/>
            <person name="Salis L."/>
            <person name="Schijlen E."/>
            <person name="Bossers A."/>
            <person name="Mateman C."/>
            <person name="Pijl A.S."/>
            <person name="de Ridder D."/>
            <person name="Groenen M.A."/>
            <person name="Visser M.E."/>
            <person name="Megens H.J."/>
        </authorList>
    </citation>
    <scope>NUCLEOTIDE SEQUENCE [LARGE SCALE GENOMIC DNA]</scope>
    <source>
        <strain evidence="3">WM2013NL</strain>
        <tissue evidence="3">Head and thorax</tissue>
    </source>
</reference>
<dbReference type="AlphaFoldDB" id="A0A0L7KP18"/>
<protein>
    <recommendedName>
        <fullName evidence="2">ATPase AAA-type core domain-containing protein</fullName>
    </recommendedName>
</protein>
<dbReference type="STRING" id="104452.A0A0L7KP18"/>
<dbReference type="GO" id="GO:0005524">
    <property type="term" value="F:ATP binding"/>
    <property type="evidence" value="ECO:0007669"/>
    <property type="project" value="InterPro"/>
</dbReference>
<feature type="domain" description="ATPase AAA-type core" evidence="2">
    <location>
        <begin position="495"/>
        <end position="634"/>
    </location>
</feature>
<feature type="non-terminal residue" evidence="3">
    <location>
        <position position="1"/>
    </location>
</feature>
<dbReference type="Gene3D" id="3.40.50.300">
    <property type="entry name" value="P-loop containing nucleotide triphosphate hydrolases"/>
    <property type="match status" value="1"/>
</dbReference>
<dbReference type="Pfam" id="PF00004">
    <property type="entry name" value="AAA"/>
    <property type="match status" value="1"/>
</dbReference>
<feature type="compositionally biased region" description="Basic and acidic residues" evidence="1">
    <location>
        <begin position="312"/>
        <end position="336"/>
    </location>
</feature>
<evidence type="ECO:0000259" key="2">
    <source>
        <dbReference type="Pfam" id="PF00004"/>
    </source>
</evidence>
<dbReference type="EMBL" id="JTDY01007658">
    <property type="protein sequence ID" value="KOB65042.1"/>
    <property type="molecule type" value="Genomic_DNA"/>
</dbReference>
<feature type="non-terminal residue" evidence="3">
    <location>
        <position position="755"/>
    </location>
</feature>
<gene>
    <name evidence="3" type="ORF">OBRU01_23313</name>
</gene>
<dbReference type="SUPFAM" id="SSF52540">
    <property type="entry name" value="P-loop containing nucleoside triphosphate hydrolases"/>
    <property type="match status" value="1"/>
</dbReference>
<dbReference type="PROSITE" id="PS50096">
    <property type="entry name" value="IQ"/>
    <property type="match status" value="1"/>
</dbReference>
<feature type="compositionally biased region" description="Basic and acidic residues" evidence="1">
    <location>
        <begin position="738"/>
        <end position="755"/>
    </location>
</feature>
<dbReference type="GO" id="GO:0016887">
    <property type="term" value="F:ATP hydrolysis activity"/>
    <property type="evidence" value="ECO:0007669"/>
    <property type="project" value="InterPro"/>
</dbReference>
<organism evidence="3 4">
    <name type="scientific">Operophtera brumata</name>
    <name type="common">Winter moth</name>
    <name type="synonym">Phalaena brumata</name>
    <dbReference type="NCBI Taxonomy" id="104452"/>
    <lineage>
        <taxon>Eukaryota</taxon>
        <taxon>Metazoa</taxon>
        <taxon>Ecdysozoa</taxon>
        <taxon>Arthropoda</taxon>
        <taxon>Hexapoda</taxon>
        <taxon>Insecta</taxon>
        <taxon>Pterygota</taxon>
        <taxon>Neoptera</taxon>
        <taxon>Endopterygota</taxon>
        <taxon>Lepidoptera</taxon>
        <taxon>Glossata</taxon>
        <taxon>Ditrysia</taxon>
        <taxon>Geometroidea</taxon>
        <taxon>Geometridae</taxon>
        <taxon>Larentiinae</taxon>
        <taxon>Operophtera</taxon>
    </lineage>
</organism>
<evidence type="ECO:0000256" key="1">
    <source>
        <dbReference type="SAM" id="MobiDB-lite"/>
    </source>
</evidence>
<dbReference type="Proteomes" id="UP000037510">
    <property type="component" value="Unassembled WGS sequence"/>
</dbReference>
<feature type="region of interest" description="Disordered" evidence="1">
    <location>
        <begin position="277"/>
        <end position="336"/>
    </location>
</feature>